<sequence>MAHTPAPWCDNPSPIVRQARPHERGSQTWQRRQDRPVERRCRDVWFHRPDKQGRRGQRDGRLTVTQPVEETSSPERRPQKTAVIREPRHVPLAHVVRGDIVEGVHHGSVVVLSADGGVAFQAGDIEAAFYPCSALKPVQVVGMLRAGLSLDDELLALAVASHSGEERHLVGVQGILDFAGLAEADLRNAPDWPCDPAVREAWVRCGRGLSRLAQNGSGTHAAMLVTAQARGWPLDDYLDSGHPLQQSIAEAVEDLTGERIARVTVDECGAPLFSVSLEGLTRAVAQIASADPGTEEAAVSNAIRNHPEMASGSWRDVARLMRAVPGLLANDGFEGIQVAALPDGRAVGVKIADGGDRALMPVVAAALALCGVDRGVLTEFASRPVLSGMTMVGSLRAAGALTSDFSAVPPAPEEKGQPREHRPHAHRTEQIRRQRR</sequence>
<dbReference type="Pfam" id="PF06089">
    <property type="entry name" value="Asparaginase_II"/>
    <property type="match status" value="1"/>
</dbReference>
<dbReference type="PANTHER" id="PTHR42110">
    <property type="entry name" value="L-ASPARAGINASE, PUTATIVE (AFU_ORTHOLOGUE AFUA_3G11890)-RELATED"/>
    <property type="match status" value="1"/>
</dbReference>
<accession>A0A2R4TDN2</accession>
<protein>
    <submittedName>
        <fullName evidence="2">Asparaginase</fullName>
    </submittedName>
</protein>
<dbReference type="EMBL" id="CP026304">
    <property type="protein sequence ID" value="AVZ77213.1"/>
    <property type="molecule type" value="Genomic_DNA"/>
</dbReference>
<dbReference type="KEGG" id="slk:SLUN_03780"/>
<evidence type="ECO:0000256" key="1">
    <source>
        <dbReference type="SAM" id="MobiDB-lite"/>
    </source>
</evidence>
<keyword evidence="3" id="KW-1185">Reference proteome</keyword>
<name>A0A2R4TDN2_9ACTN</name>
<feature type="region of interest" description="Disordered" evidence="1">
    <location>
        <begin position="404"/>
        <end position="436"/>
    </location>
</feature>
<evidence type="ECO:0000313" key="2">
    <source>
        <dbReference type="EMBL" id="AVZ77213.1"/>
    </source>
</evidence>
<dbReference type="AlphaFoldDB" id="A0A2R4TDN2"/>
<organism evidence="2 3">
    <name type="scientific">Streptomyces lunaelactis</name>
    <dbReference type="NCBI Taxonomy" id="1535768"/>
    <lineage>
        <taxon>Bacteria</taxon>
        <taxon>Bacillati</taxon>
        <taxon>Actinomycetota</taxon>
        <taxon>Actinomycetes</taxon>
        <taxon>Kitasatosporales</taxon>
        <taxon>Streptomycetaceae</taxon>
        <taxon>Streptomyces</taxon>
    </lineage>
</organism>
<evidence type="ECO:0000313" key="3">
    <source>
        <dbReference type="Proteomes" id="UP000244201"/>
    </source>
</evidence>
<feature type="compositionally biased region" description="Basic and acidic residues" evidence="1">
    <location>
        <begin position="20"/>
        <end position="61"/>
    </location>
</feature>
<feature type="compositionally biased region" description="Basic and acidic residues" evidence="1">
    <location>
        <begin position="412"/>
        <end position="436"/>
    </location>
</feature>
<gene>
    <name evidence="2" type="ORF">SLUN_03780</name>
</gene>
<dbReference type="InterPro" id="IPR010349">
    <property type="entry name" value="Asparaginase_II"/>
</dbReference>
<dbReference type="OrthoDB" id="9780674at2"/>
<dbReference type="PANTHER" id="PTHR42110:SF1">
    <property type="entry name" value="L-ASPARAGINASE, PUTATIVE (AFU_ORTHOLOGUE AFUA_3G11890)-RELATED"/>
    <property type="match status" value="1"/>
</dbReference>
<reference evidence="2 3" key="1">
    <citation type="submission" date="2018-01" db="EMBL/GenBank/DDBJ databases">
        <title>Complete genome sequence of Streptomyces lunaelactis MM109T, a Ferroverdin A producer isolated from cave moonmilk deposits.</title>
        <authorList>
            <person name="Naome A."/>
            <person name="Martinet L."/>
            <person name="Maciejewska M."/>
            <person name="Anderssen S."/>
            <person name="Adam D."/>
            <person name="Tenconi E."/>
            <person name="Deflandre B."/>
            <person name="Arguelles-Arias A."/>
            <person name="Calusinska M."/>
            <person name="Copieters W."/>
            <person name="Karim L."/>
            <person name="Hanikenne M."/>
            <person name="Baurain D."/>
            <person name="van Wezel G."/>
            <person name="Smargiasso N."/>
            <person name="de Pauw E."/>
            <person name="Delfosse P."/>
            <person name="Rigali S."/>
        </authorList>
    </citation>
    <scope>NUCLEOTIDE SEQUENCE [LARGE SCALE GENOMIC DNA]</scope>
    <source>
        <strain evidence="2 3">MM109</strain>
    </source>
</reference>
<dbReference type="Proteomes" id="UP000244201">
    <property type="component" value="Chromosome"/>
</dbReference>
<proteinExistence type="predicted"/>
<feature type="region of interest" description="Disordered" evidence="1">
    <location>
        <begin position="1"/>
        <end position="80"/>
    </location>
</feature>